<evidence type="ECO:0000256" key="1">
    <source>
        <dbReference type="SAM" id="MobiDB-lite"/>
    </source>
</evidence>
<dbReference type="InParanoid" id="K5VM22"/>
<proteinExistence type="predicted"/>
<keyword evidence="3" id="KW-1185">Reference proteome</keyword>
<dbReference type="EMBL" id="JH930475">
    <property type="protein sequence ID" value="EKM52483.1"/>
    <property type="molecule type" value="Genomic_DNA"/>
</dbReference>
<dbReference type="RefSeq" id="XP_007398827.1">
    <property type="nucleotide sequence ID" value="XM_007398765.1"/>
</dbReference>
<dbReference type="AlphaFoldDB" id="K5VM22"/>
<evidence type="ECO:0000313" key="2">
    <source>
        <dbReference type="EMBL" id="EKM52483.1"/>
    </source>
</evidence>
<sequence>MWCPVEHLTAEGYDMQFGTNVLEQMTSSRSCSCPHSPPSRSSDGHARVINTISGGAY</sequence>
<evidence type="ECO:0000313" key="3">
    <source>
        <dbReference type="Proteomes" id="UP000008370"/>
    </source>
</evidence>
<accession>K5VM22</accession>
<organism evidence="2 3">
    <name type="scientific">Phanerochaete carnosa (strain HHB-10118-sp)</name>
    <name type="common">White-rot fungus</name>
    <name type="synonym">Peniophora carnosa</name>
    <dbReference type="NCBI Taxonomy" id="650164"/>
    <lineage>
        <taxon>Eukaryota</taxon>
        <taxon>Fungi</taxon>
        <taxon>Dikarya</taxon>
        <taxon>Basidiomycota</taxon>
        <taxon>Agaricomycotina</taxon>
        <taxon>Agaricomycetes</taxon>
        <taxon>Polyporales</taxon>
        <taxon>Phanerochaetaceae</taxon>
        <taxon>Phanerochaete</taxon>
    </lineage>
</organism>
<reference evidence="2 3" key="1">
    <citation type="journal article" date="2012" name="BMC Genomics">
        <title>Comparative genomics of the white-rot fungi, Phanerochaete carnosa and P. chrysosporium, to elucidate the genetic basis of the distinct wood types they colonize.</title>
        <authorList>
            <person name="Suzuki H."/>
            <person name="MacDonald J."/>
            <person name="Syed K."/>
            <person name="Salamov A."/>
            <person name="Hori C."/>
            <person name="Aerts A."/>
            <person name="Henrissat B."/>
            <person name="Wiebenga A."/>
            <person name="vanKuyk P.A."/>
            <person name="Barry K."/>
            <person name="Lindquist E."/>
            <person name="LaButti K."/>
            <person name="Lapidus A."/>
            <person name="Lucas S."/>
            <person name="Coutinho P."/>
            <person name="Gong Y."/>
            <person name="Samejima M."/>
            <person name="Mahadevan R."/>
            <person name="Abou-Zaid M."/>
            <person name="de Vries R.P."/>
            <person name="Igarashi K."/>
            <person name="Yadav J.S."/>
            <person name="Grigoriev I.V."/>
            <person name="Master E.R."/>
        </authorList>
    </citation>
    <scope>NUCLEOTIDE SEQUENCE [LARGE SCALE GENOMIC DNA]</scope>
    <source>
        <strain evidence="2 3">HHB-10118-sp</strain>
    </source>
</reference>
<feature type="compositionally biased region" description="Low complexity" evidence="1">
    <location>
        <begin position="28"/>
        <end position="41"/>
    </location>
</feature>
<dbReference type="KEGG" id="pco:PHACADRAFT_260928"/>
<dbReference type="HOGENOM" id="CLU_2997190_0_0_1"/>
<protein>
    <submittedName>
        <fullName evidence="2">Uncharacterized protein</fullName>
    </submittedName>
</protein>
<dbReference type="GeneID" id="18917845"/>
<feature type="region of interest" description="Disordered" evidence="1">
    <location>
        <begin position="28"/>
        <end position="48"/>
    </location>
</feature>
<gene>
    <name evidence="2" type="ORF">PHACADRAFT_260928</name>
</gene>
<name>K5VM22_PHACS</name>
<dbReference type="Proteomes" id="UP000008370">
    <property type="component" value="Unassembled WGS sequence"/>
</dbReference>